<feature type="domain" description="DUF753" evidence="1">
    <location>
        <begin position="1013"/>
        <end position="1091"/>
    </location>
</feature>
<sequence length="2624" mass="279977">MQPAERLSCHVCHSEEDANCETSPNAAALCVLHRPGQQCVTSIDENGFTVRGCGDSLSCVSGDAQSCQRCVGENCNTINLQRRSDGQPGGWGQELPLSCLSCNDTAACAGSALTATACESNLEYCMTVLDAAGKVQSRGCSNVVEAAFSAYCDNNDGQCHNCNSNSCNSAASVDSYTQCVYCESSVNSDCIADAQSVSRRRGCNGKCMTALKPVAGSEAYDLVRGCLDDKEPADQALCAAGSDKNCVACDGDACNVAEIEVERLSCYVCTDTESCTEPDQAVCLNYSPSDRCYMLFDETVSVIEMGCRSDLDKDFEEENISDLFFCEGNNCNSYDNMPQPNNCKVCSSLDDPNCAVDPNKITDYAHCNVVPHTGCVTRVLNGSTQRGCVSNLASSPLKECLKGEGNCEVCTGEMCNAQVYPADRRRCQRCNSLDDASCESAPSAASVCPRYDESQGCSSKLVDGATYRGCQTEFVCDDADKQYCRNCAGGDNCNVVDLNALAIGYPGKWVTPPVNCYTCEGVACQGSSLGALQKCAGNDAQNCATVFASNGSVVLRACSDQLYANAEHAQYCDANTASCKFCKSTGCNNARSLDNYVSCLLCDGSEQADCVRSVSDVGRQTSCQGSCFTGLYERTRGGDDSPLELARGCLDDLEYDDREACAAGTLPHCVACTGAGCNTAAVPEQRLSCNYCADESCAELTPLTCTAYRTGDQCYIHVGDKRIERMGCASDLERSELQQLRRDLYLCSGDNCNTKDVINTEGVSCQVCNSTEQAACIAGEATKATVCQHYLYPQCYTHLTTDGAVQRGCLMDTEDEVFDDCLSGESEKCRVCDANNCNNELYPADWQRCLRCDSASDADCAKQPASHASYCPSYQADEQCVSSLERGRTRRGCSSELACDADQPANCRYCTASDCNSVDLVASYVGEPGRWQDLPLSCHVCADAASCATLSTPVTCAGNNRQLCSTVFNAAGVVVARNCSDALAAQCAGDDVNCQLCKSNGCNNAQSLSDYVECYHCDAELDESCAWSAPETQTRQCQGQCMTGLYPRSSAPDSALLPTRGCLDDLEESERELCAAGKHGNCTACSGALCNAGNVIAEPQECYVCGSSDCVDMEPGRCVAYRTPHQCYLAFEDNEVVAMGCASDFETPVIGELVAQRRLLVCDGQNCNNPSTEIPQPNTCQQCNSLQDTRCATNPNQLLTTEVCAQLPYTECVTHIDAATGATRRGCLAELAGEDFVECLAGTLARCDVCTGSNCNGLAVFPADRRRCHICNSSSDPNCAAAPSSSAVCPVYDANDGCVTTLRDGVTHRGCSSSLSCADPNDRDSCRVCSDDDNCNTVNLAQLQVHGKPGTWQQTPIECLSCSGATQCSNGGGTLQKCAGSDNCATLFDDSGAVTARGCNAQLEASASSYCEAQPEQCPRCNSNGCNVADSLDSYVDCLVCDSSTSADCVRDVSGLSGTRKCYKGCLTALRPLFNETATEASYALVRNCQDDKEAADSASCASGQDATCAVCNTNKCNTQDLVTERLSCLSCSGDDCQLPQAASCANYRAGDACYIRFDEARSVVAHGCLSELSLAEIYALRLAQRLVSCETGSNCNTLDSLPPTQSCVLCSSRTDRNCAVSPESVTSATDCAQLGLTQCYTRVLQDGATERGCLASLEDEQFLGCYNGTASDCVACVGAGCNGALYPSDRRKCHVCNSESEASCASAPSSLAVCPVYAADEECVTNLRGGITYRGCGSSLSCEPNSKSCVYCQGDGCNVADLTRYDDDNHGKWQDLPLRCLDCTGDACQASGVTSQRCADNNEQDCVTVFDATGAVVRRGCEDAVAQDDALVSYCANSADNCPACKSNDCNNATAKTQYNSCIYCDSYKDISCLWEPTGAQHKRRQCQGDCMTALHGAAESGYDLIRSCLDDKEADDQSACRAGDANCVACSGADCNVATLPATRRSCYHCGEDGVDCVEPVQRLCDVYKPEDSCYLWVDSENDIKQLGCLSSFRNQDVESMLRTKRIAICDDGDNCNTPQLQAPVKCAVCNSRTNASCATTPLAVDHFEVCSQFPHTHCVTQLDSEGATIRGCLFDLPQADFANCLLGKDPNCEICAKDGCNREIFPADRQRCYTCSSEDDSNCESDPRRSEVCPWVSQWETCQTQLQGNVTTRGCSSLVLCDTDDYRNCRSCVGSECNAIDLANRHDDGQHGLFQTLPLKCHTCEGEHCLHSLGPATTCTRNTAQDCKTVFEADGEAVRRRGCADDVDDYEDHYCRMYPELCFSCKSNECNDAWELTDYTSCLYCNSANADECVTYPQSAALATRKCKGGCLVALLEDKQLLRSCLDDKEAYDRVACSDDGSGSNCAACADGDCNTFSYPADRLSCHVCTGEDCASSVATPCLAYDEEDYCFAKYAQGALQLLGCASSQNTSDLEQWQQANELYSCRRNDCNDLARLPQSGECVSCDSSKTPDCAQAPTLVNTTITCHMPQPECVTRLENGHTIRGCLSSLSSSESSACVANGSCASCAGAKCNAGVFPLNRRQCHICNSVADDRCAEYPNSVAVCPIYVAEDTCVAALDAEGYLQRGCGSQLQCELDDEDHCQVCSTDACNIYQLNGAATLAGLGLVLTLLVSLASSSWL</sequence>
<dbReference type="Proteomes" id="UP001200034">
    <property type="component" value="Unassembled WGS sequence"/>
</dbReference>
<feature type="domain" description="DUF753" evidence="1">
    <location>
        <begin position="1179"/>
        <end position="1256"/>
    </location>
</feature>
<feature type="domain" description="DUF753" evidence="1">
    <location>
        <begin position="426"/>
        <end position="494"/>
    </location>
</feature>
<feature type="domain" description="DUF753" evidence="1">
    <location>
        <begin position="1606"/>
        <end position="1683"/>
    </location>
</feature>
<feature type="domain" description="DUF753" evidence="1">
    <location>
        <begin position="1862"/>
        <end position="1938"/>
    </location>
</feature>
<feature type="domain" description="DUF753" evidence="1">
    <location>
        <begin position="515"/>
        <end position="588"/>
    </location>
</feature>
<feature type="domain" description="DUF753" evidence="1">
    <location>
        <begin position="688"/>
        <end position="753"/>
    </location>
</feature>
<feature type="domain" description="DUF753" evidence="1">
    <location>
        <begin position="1358"/>
        <end position="1427"/>
    </location>
</feature>
<gene>
    <name evidence="2" type="ORF">KR093_002479</name>
</gene>
<feature type="domain" description="DUF753" evidence="1">
    <location>
        <begin position="2445"/>
        <end position="2517"/>
    </location>
</feature>
<keyword evidence="3" id="KW-1185">Reference proteome</keyword>
<feature type="domain" description="DUF753" evidence="1">
    <location>
        <begin position="342"/>
        <end position="416"/>
    </location>
</feature>
<dbReference type="EMBL" id="JAJJHW010002585">
    <property type="protein sequence ID" value="KAH8370174.1"/>
    <property type="molecule type" value="Genomic_DNA"/>
</dbReference>
<feature type="domain" description="DUF753" evidence="1">
    <location>
        <begin position="1693"/>
        <end position="1759"/>
    </location>
</feature>
<feature type="domain" description="DUF753" evidence="1">
    <location>
        <begin position="1437"/>
        <end position="1518"/>
    </location>
</feature>
<feature type="domain" description="DUF753" evidence="1">
    <location>
        <begin position="598"/>
        <end position="678"/>
    </location>
</feature>
<feature type="domain" description="DUF753" evidence="1">
    <location>
        <begin position="1948"/>
        <end position="2019"/>
    </location>
</feature>
<feature type="domain" description="DUF753" evidence="1">
    <location>
        <begin position="97"/>
        <end position="168"/>
    </location>
</feature>
<evidence type="ECO:0000259" key="1">
    <source>
        <dbReference type="Pfam" id="PF05444"/>
    </source>
</evidence>
<dbReference type="PANTHER" id="PTHR21721">
    <property type="entry name" value="GH09876P-RELATED"/>
    <property type="match status" value="1"/>
</dbReference>
<feature type="domain" description="DUF753" evidence="1">
    <location>
        <begin position="1267"/>
        <end position="1336"/>
    </location>
</feature>
<feature type="domain" description="DUF753" evidence="1">
    <location>
        <begin position="2527"/>
        <end position="2595"/>
    </location>
</feature>
<feature type="domain" description="DUF753" evidence="1">
    <location>
        <begin position="264"/>
        <end position="332"/>
    </location>
</feature>
<evidence type="ECO:0000313" key="2">
    <source>
        <dbReference type="EMBL" id="KAH8370174.1"/>
    </source>
</evidence>
<feature type="domain" description="DUF753" evidence="1">
    <location>
        <begin position="1780"/>
        <end position="1852"/>
    </location>
</feature>
<dbReference type="Pfam" id="PF05444">
    <property type="entry name" value="DUF753"/>
    <property type="match status" value="30"/>
</dbReference>
<feature type="domain" description="DUF753" evidence="1">
    <location>
        <begin position="178"/>
        <end position="255"/>
    </location>
</feature>
<feature type="domain" description="DUF753" evidence="1">
    <location>
        <begin position="764"/>
        <end position="838"/>
    </location>
</feature>
<dbReference type="InterPro" id="IPR008472">
    <property type="entry name" value="DUF753"/>
</dbReference>
<feature type="domain" description="DUF753" evidence="1">
    <location>
        <begin position="2203"/>
        <end position="2274"/>
    </location>
</feature>
<feature type="domain" description="DUF753" evidence="1">
    <location>
        <begin position="847"/>
        <end position="916"/>
    </location>
</feature>
<dbReference type="PANTHER" id="PTHR21721:SF26">
    <property type="entry name" value="DUF753 DOMAIN-CONTAINING PROTEIN-RELATED"/>
    <property type="match status" value="1"/>
</dbReference>
<comment type="caution">
    <text evidence="2">The sequence shown here is derived from an EMBL/GenBank/DDBJ whole genome shotgun (WGS) entry which is preliminary data.</text>
</comment>
<evidence type="ECO:0000313" key="3">
    <source>
        <dbReference type="Proteomes" id="UP001200034"/>
    </source>
</evidence>
<name>A0AAD4PJM5_9MUSC</name>
<feature type="domain" description="DUF753" evidence="1">
    <location>
        <begin position="2367"/>
        <end position="2435"/>
    </location>
</feature>
<protein>
    <recommendedName>
        <fullName evidence="1">DUF753 domain-containing protein</fullName>
    </recommendedName>
</protein>
<feature type="domain" description="DUF753" evidence="1">
    <location>
        <begin position="1100"/>
        <end position="1168"/>
    </location>
</feature>
<feature type="domain" description="DUF753" evidence="1">
    <location>
        <begin position="1527"/>
        <end position="1597"/>
    </location>
</feature>
<feature type="domain" description="DUF753" evidence="1">
    <location>
        <begin position="2284"/>
        <end position="2358"/>
    </location>
</feature>
<proteinExistence type="predicted"/>
<feature type="domain" description="DUF753" evidence="1">
    <location>
        <begin position="7"/>
        <end position="76"/>
    </location>
</feature>
<feature type="domain" description="DUF753" evidence="1">
    <location>
        <begin position="2113"/>
        <end position="2181"/>
    </location>
</feature>
<feature type="domain" description="DUF753" evidence="1">
    <location>
        <begin position="2028"/>
        <end position="2104"/>
    </location>
</feature>
<accession>A0AAD4PJM5</accession>
<organism evidence="2 3">
    <name type="scientific">Drosophila rubida</name>
    <dbReference type="NCBI Taxonomy" id="30044"/>
    <lineage>
        <taxon>Eukaryota</taxon>
        <taxon>Metazoa</taxon>
        <taxon>Ecdysozoa</taxon>
        <taxon>Arthropoda</taxon>
        <taxon>Hexapoda</taxon>
        <taxon>Insecta</taxon>
        <taxon>Pterygota</taxon>
        <taxon>Neoptera</taxon>
        <taxon>Endopterygota</taxon>
        <taxon>Diptera</taxon>
        <taxon>Brachycera</taxon>
        <taxon>Muscomorpha</taxon>
        <taxon>Ephydroidea</taxon>
        <taxon>Drosophilidae</taxon>
        <taxon>Drosophila</taxon>
    </lineage>
</organism>
<reference evidence="2" key="1">
    <citation type="journal article" date="2021" name="Mol. Ecol. Resour.">
        <title>Phylogenomic analyses of the genus Drosophila reveals genomic signals of climate adaptation.</title>
        <authorList>
            <person name="Li F."/>
            <person name="Rane R.V."/>
            <person name="Luria V."/>
            <person name="Xiong Z."/>
            <person name="Chen J."/>
            <person name="Li Z."/>
            <person name="Catullo R.A."/>
            <person name="Griffin P.C."/>
            <person name="Schiffer M."/>
            <person name="Pearce S."/>
            <person name="Lee S.F."/>
            <person name="McElroy K."/>
            <person name="Stocker A."/>
            <person name="Shirriffs J."/>
            <person name="Cockerell F."/>
            <person name="Coppin C."/>
            <person name="Sgro C.M."/>
            <person name="Karger A."/>
            <person name="Cain J.W."/>
            <person name="Weber J.A."/>
            <person name="Santpere G."/>
            <person name="Kirschner M.W."/>
            <person name="Hoffmann A.A."/>
            <person name="Oakeshott J.G."/>
            <person name="Zhang G."/>
        </authorList>
    </citation>
    <scope>NUCLEOTIDE SEQUENCE</scope>
    <source>
        <strain evidence="2">BGI-SZ-2011g</strain>
    </source>
</reference>